<dbReference type="SMART" id="SM00386">
    <property type="entry name" value="HAT"/>
    <property type="match status" value="10"/>
</dbReference>
<gene>
    <name evidence="8" type="ORF">LCOR_08513.1</name>
</gene>
<dbReference type="Gene3D" id="1.25.40.1040">
    <property type="match status" value="1"/>
</dbReference>
<evidence type="ECO:0000256" key="3">
    <source>
        <dbReference type="ARBA" id="ARBA00023242"/>
    </source>
</evidence>
<feature type="compositionally biased region" description="Basic and acidic residues" evidence="6">
    <location>
        <begin position="868"/>
        <end position="879"/>
    </location>
</feature>
<feature type="repeat" description="TPR" evidence="4">
    <location>
        <begin position="530"/>
        <end position="563"/>
    </location>
</feature>
<dbReference type="PROSITE" id="PS50005">
    <property type="entry name" value="TPR"/>
    <property type="match status" value="1"/>
</dbReference>
<evidence type="ECO:0000256" key="2">
    <source>
        <dbReference type="ARBA" id="ARBA00022737"/>
    </source>
</evidence>
<dbReference type="InterPro" id="IPR011990">
    <property type="entry name" value="TPR-like_helical_dom_sf"/>
</dbReference>
<feature type="compositionally biased region" description="Gly residues" evidence="6">
    <location>
        <begin position="1058"/>
        <end position="1082"/>
    </location>
</feature>
<dbReference type="InterPro" id="IPR008847">
    <property type="entry name" value="Suf"/>
</dbReference>
<keyword evidence="4" id="KW-0802">TPR repeat</keyword>
<reference evidence="8" key="1">
    <citation type="submission" date="2013-08" db="EMBL/GenBank/DDBJ databases">
        <title>Gene expansion shapes genome architecture in the human pathogen Lichtheimia corymbifera: an evolutionary genomics analysis in the ancient terrestrial Mucorales (Mucoromycotina).</title>
        <authorList>
            <person name="Schwartze V.U."/>
            <person name="Winter S."/>
            <person name="Shelest E."/>
            <person name="Marcet-Houben M."/>
            <person name="Horn F."/>
            <person name="Wehner S."/>
            <person name="Hoffmann K."/>
            <person name="Riege K."/>
            <person name="Sammeth M."/>
            <person name="Nowrousian M."/>
            <person name="Valiante V."/>
            <person name="Linde J."/>
            <person name="Jacobsen I.D."/>
            <person name="Marz M."/>
            <person name="Brakhage A.A."/>
            <person name="Gabaldon T."/>
            <person name="Bocker S."/>
            <person name="Voigt K."/>
        </authorList>
    </citation>
    <scope>NUCLEOTIDE SEQUENCE [LARGE SCALE GENOMIC DNA]</scope>
    <source>
        <strain evidence="8">FSU 9682</strain>
    </source>
</reference>
<feature type="domain" description="Suppressor of forked" evidence="7">
    <location>
        <begin position="249"/>
        <end position="828"/>
    </location>
</feature>
<name>A0A068S5P5_9FUNG</name>
<protein>
    <submittedName>
        <fullName evidence="8">Mrna 3-end-processing protein rna14</fullName>
    </submittedName>
</protein>
<feature type="compositionally biased region" description="Pro residues" evidence="6">
    <location>
        <begin position="932"/>
        <end position="942"/>
    </location>
</feature>
<dbReference type="GO" id="GO:0005634">
    <property type="term" value="C:nucleus"/>
    <property type="evidence" value="ECO:0007669"/>
    <property type="project" value="UniProtKB-SubCell"/>
</dbReference>
<feature type="compositionally biased region" description="Polar residues" evidence="6">
    <location>
        <begin position="46"/>
        <end position="73"/>
    </location>
</feature>
<feature type="compositionally biased region" description="Low complexity" evidence="6">
    <location>
        <begin position="151"/>
        <end position="184"/>
    </location>
</feature>
<evidence type="ECO:0000256" key="4">
    <source>
        <dbReference type="PROSITE-ProRule" id="PRU00339"/>
    </source>
</evidence>
<dbReference type="STRING" id="1263082.A0A068S5P5"/>
<dbReference type="InterPro" id="IPR003107">
    <property type="entry name" value="HAT"/>
</dbReference>
<feature type="compositionally biased region" description="Pro residues" evidence="6">
    <location>
        <begin position="949"/>
        <end position="971"/>
    </location>
</feature>
<evidence type="ECO:0000259" key="7">
    <source>
        <dbReference type="Pfam" id="PF05843"/>
    </source>
</evidence>
<evidence type="ECO:0000313" key="8">
    <source>
        <dbReference type="EMBL" id="CDH57599.1"/>
    </source>
</evidence>
<dbReference type="OrthoDB" id="26282at2759"/>
<evidence type="ECO:0000313" key="9">
    <source>
        <dbReference type="Proteomes" id="UP000027586"/>
    </source>
</evidence>
<feature type="compositionally biased region" description="Polar residues" evidence="6">
    <location>
        <begin position="93"/>
        <end position="107"/>
    </location>
</feature>
<dbReference type="Proteomes" id="UP000027586">
    <property type="component" value="Unassembled WGS sequence"/>
</dbReference>
<proteinExistence type="predicted"/>
<feature type="compositionally biased region" description="Low complexity" evidence="6">
    <location>
        <begin position="1"/>
        <end position="45"/>
    </location>
</feature>
<dbReference type="EMBL" id="CBTN010000047">
    <property type="protein sequence ID" value="CDH57599.1"/>
    <property type="molecule type" value="Genomic_DNA"/>
</dbReference>
<dbReference type="AlphaFoldDB" id="A0A068S5P5"/>
<feature type="region of interest" description="Disordered" evidence="6">
    <location>
        <begin position="1027"/>
        <end position="1129"/>
    </location>
</feature>
<evidence type="ECO:0000256" key="5">
    <source>
        <dbReference type="SAM" id="Coils"/>
    </source>
</evidence>
<feature type="region of interest" description="Disordered" evidence="6">
    <location>
        <begin position="857"/>
        <end position="1008"/>
    </location>
</feature>
<comment type="caution">
    <text evidence="8">The sequence shown here is derived from an EMBL/GenBank/DDBJ whole genome shotgun (WGS) entry which is preliminary data.</text>
</comment>
<dbReference type="InterPro" id="IPR045243">
    <property type="entry name" value="Rna14-like"/>
</dbReference>
<dbReference type="GO" id="GO:0003729">
    <property type="term" value="F:mRNA binding"/>
    <property type="evidence" value="ECO:0007669"/>
    <property type="project" value="TreeGrafter"/>
</dbReference>
<sequence>MEAPAENPPQQESNEEQQQQQQQQQQQPIETNENAQPVEEQQQQQALDETSQSVDAPSDSMIANDSEQQTLPSADQAVTEEDTAHKQDEATPITKSESEAQPESQDSTSKEEADTATPMDEDISRKPEDNASSNEQQNEMDHSMPDAEPLQQQQASQSPSSSSTSPATSTSPSQSQATTSSATAPQPPPPSFISEPASWQIPPSALQANNTSSPGLRAASPAISAASNVYNNTRMDVTPEPATNKAQAKRERLEQRIAKSQYDSNAWLALINEIQQTGDLEATRDVYERFLEVFPTASRQWLAYLELELKYSNFAEVEALFTRCLKTVLSVDLWKFYLGYIRRINQGDSGTTMTPEARAIIEKAYEYVLNNVGIDKEAGSIWADYIYFLKSAEATNTWEEQRKMDSMRRAYQKAVAIPLNNVEHLWKEYDQWENNLNRLTAKKFLGEKSAAYMTARTALREMKALTDGINRNVVPRPPQWTDKEISQLDLWKQYIQWEKNNPLQLEDESLVVDRVAYAYQQAFLVLRFYPEIWYDFAMYYHEMEKPEKALSVLKQGIEVLPTSLLINFAYAEVCETRRQSDDARQAFDTLLEYLDKEVEKLQTACQEEVDKIQADADEEKANMNLSDDIDGEMREQLRTREKQIKKEQDEVKNRTNEQVTKLAKACSLVWINYMRFARRTEGIKAARALFSRARKAANRTYHVFVASALMEYHNSKDATVAGKIFGLGLKQFADDPDYVCVYLDYLIQMNDDNNTRALFEKALATLPPSKSEVIWSKFLDYENKYGDLQGMQNVEKRRREALPGITNTQSFLERHSYLDVHSIEELDLGAEVRQHKIPESKQAAVAAASAAAVAAAPATAGSVNATPDRGRQKDGKRPLLEAVNPERYPRPDFSQWQSFKPSESRRAPATMPTSTPGRPSPVVDMAPVQVSAPPPPMPPPTSAPMAGGMPPPPQQQPPPMGPPAWSQPPTQPTMTAPSQPMPTPTAGLPDPVAYFVSNLPPPQTFNGPKIQAGELVDLLRNVIIPLPQQAMAPGRGPPPKPMGGGQHMPPRDMPPQRGGFGGRGRGGGGGYKGRGGGPGRGGKPNQKRRNRDDYEDDYGSHKGMGPNRPPPYDVFRSRQAKRHRDDPGY</sequence>
<evidence type="ECO:0000256" key="1">
    <source>
        <dbReference type="ARBA" id="ARBA00004123"/>
    </source>
</evidence>
<evidence type="ECO:0000256" key="6">
    <source>
        <dbReference type="SAM" id="MobiDB-lite"/>
    </source>
</evidence>
<dbReference type="SUPFAM" id="SSF48452">
    <property type="entry name" value="TPR-like"/>
    <property type="match status" value="2"/>
</dbReference>
<feature type="coiled-coil region" evidence="5">
    <location>
        <begin position="591"/>
        <end position="657"/>
    </location>
</feature>
<feature type="region of interest" description="Disordered" evidence="6">
    <location>
        <begin position="1"/>
        <end position="198"/>
    </location>
</feature>
<organism evidence="8 9">
    <name type="scientific">Lichtheimia corymbifera JMRC:FSU:9682</name>
    <dbReference type="NCBI Taxonomy" id="1263082"/>
    <lineage>
        <taxon>Eukaryota</taxon>
        <taxon>Fungi</taxon>
        <taxon>Fungi incertae sedis</taxon>
        <taxon>Mucoromycota</taxon>
        <taxon>Mucoromycotina</taxon>
        <taxon>Mucoromycetes</taxon>
        <taxon>Mucorales</taxon>
        <taxon>Lichtheimiaceae</taxon>
        <taxon>Lichtheimia</taxon>
    </lineage>
</organism>
<keyword evidence="2" id="KW-0677">Repeat</keyword>
<keyword evidence="5" id="KW-0175">Coiled coil</keyword>
<dbReference type="Pfam" id="PF05843">
    <property type="entry name" value="Suf"/>
    <property type="match status" value="1"/>
</dbReference>
<keyword evidence="9" id="KW-1185">Reference proteome</keyword>
<dbReference type="PANTHER" id="PTHR19980:SF0">
    <property type="entry name" value="CLEAVAGE STIMULATION FACTOR SUBUNIT 3"/>
    <property type="match status" value="1"/>
</dbReference>
<dbReference type="VEuPathDB" id="FungiDB:LCOR_08513.1"/>
<accession>A0A068S5P5</accession>
<dbReference type="PANTHER" id="PTHR19980">
    <property type="entry name" value="RNA CLEAVAGE STIMULATION FACTOR"/>
    <property type="match status" value="1"/>
</dbReference>
<dbReference type="InterPro" id="IPR019734">
    <property type="entry name" value="TPR_rpt"/>
</dbReference>
<dbReference type="GO" id="GO:0031124">
    <property type="term" value="P:mRNA 3'-end processing"/>
    <property type="evidence" value="ECO:0007669"/>
    <property type="project" value="InterPro"/>
</dbReference>
<comment type="subcellular location">
    <subcellularLocation>
        <location evidence="1">Nucleus</location>
    </subcellularLocation>
</comment>
<keyword evidence="3" id="KW-0539">Nucleus</keyword>